<evidence type="ECO:0000256" key="1">
    <source>
        <dbReference type="SAM" id="MobiDB-lite"/>
    </source>
</evidence>
<reference evidence="2 3" key="1">
    <citation type="submission" date="2019-07" db="EMBL/GenBank/DDBJ databases">
        <title>Whole genome shotgun sequence of Brevifollis gellanilyticus NBRC 108608.</title>
        <authorList>
            <person name="Hosoyama A."/>
            <person name="Uohara A."/>
            <person name="Ohji S."/>
            <person name="Ichikawa N."/>
        </authorList>
    </citation>
    <scope>NUCLEOTIDE SEQUENCE [LARGE SCALE GENOMIC DNA]</scope>
    <source>
        <strain evidence="2 3">NBRC 108608</strain>
    </source>
</reference>
<dbReference type="PROSITE" id="PS51318">
    <property type="entry name" value="TAT"/>
    <property type="match status" value="1"/>
</dbReference>
<evidence type="ECO:0000313" key="2">
    <source>
        <dbReference type="EMBL" id="GEP41204.1"/>
    </source>
</evidence>
<comment type="caution">
    <text evidence="2">The sequence shown here is derived from an EMBL/GenBank/DDBJ whole genome shotgun (WGS) entry which is preliminary data.</text>
</comment>
<dbReference type="OrthoDB" id="200056at2"/>
<dbReference type="PANTHER" id="PTHR43737:SF1">
    <property type="entry name" value="DUF1501 DOMAIN-CONTAINING PROTEIN"/>
    <property type="match status" value="1"/>
</dbReference>
<proteinExistence type="predicted"/>
<dbReference type="InterPro" id="IPR010869">
    <property type="entry name" value="DUF1501"/>
</dbReference>
<dbReference type="SUPFAM" id="SSF53649">
    <property type="entry name" value="Alkaline phosphatase-like"/>
    <property type="match status" value="1"/>
</dbReference>
<dbReference type="InterPro" id="IPR017850">
    <property type="entry name" value="Alkaline_phosphatase_core_sf"/>
</dbReference>
<gene>
    <name evidence="2" type="ORF">BGE01nite_04950</name>
</gene>
<dbReference type="EMBL" id="BKAG01000002">
    <property type="protein sequence ID" value="GEP41204.1"/>
    <property type="molecule type" value="Genomic_DNA"/>
</dbReference>
<dbReference type="RefSeq" id="WP_146848667.1">
    <property type="nucleotide sequence ID" value="NZ_BKAG01000002.1"/>
</dbReference>
<name>A0A512M376_9BACT</name>
<protein>
    <recommendedName>
        <fullName evidence="4">Sulfatase</fullName>
    </recommendedName>
</protein>
<keyword evidence="3" id="KW-1185">Reference proteome</keyword>
<accession>A0A512M376</accession>
<dbReference type="Pfam" id="PF07394">
    <property type="entry name" value="DUF1501"/>
    <property type="match status" value="1"/>
</dbReference>
<dbReference type="InterPro" id="IPR006311">
    <property type="entry name" value="TAT_signal"/>
</dbReference>
<sequence length="453" mass="49449">MLTLSGPSHGKLCDGYSRRDFLRIGGLAMGGLSLPDLLKAEAEARTGRQFKSIIMIYLCGAPPHQDMWDLKMDAPLEIRGPYKPISTNVPGIRISEHSPRLARMMDKLVPIRSMWGSPNGAHDSFICYTGRPPPPNGGAAPTGRASDPPSLGSVISRLKGQADPAMPAFVGLSPKAGHPPYGSPGHAGYLGSAHTAFRPNGAGVEDLKLNNISVARLDDRRSLLKGFDHFRRELDHSGLVESMDSFNQQAFNVLTSSKLLNALDLNQESQKTRERYGKGDPKNYGDGAPLNLEHFLMARRLVEAGSRVVTLNFGRWDFHDNNYPQLLRHLPLFDQGMSALVEDLHERGLSDDVAVVAWGEFGRTPVVNKDGGRDHWPRVGGALLAGGGFKTGQVIGATDRLGGEPSERPVHFGEVFATLYKFLGIDPHKTTVNDLQGRPQYLVDAWEAMPELI</sequence>
<evidence type="ECO:0008006" key="4">
    <source>
        <dbReference type="Google" id="ProtNLM"/>
    </source>
</evidence>
<organism evidence="2 3">
    <name type="scientific">Brevifollis gellanilyticus</name>
    <dbReference type="NCBI Taxonomy" id="748831"/>
    <lineage>
        <taxon>Bacteria</taxon>
        <taxon>Pseudomonadati</taxon>
        <taxon>Verrucomicrobiota</taxon>
        <taxon>Verrucomicrobiia</taxon>
        <taxon>Verrucomicrobiales</taxon>
        <taxon>Verrucomicrobiaceae</taxon>
    </lineage>
</organism>
<dbReference type="Proteomes" id="UP000321577">
    <property type="component" value="Unassembled WGS sequence"/>
</dbReference>
<dbReference type="AlphaFoldDB" id="A0A512M376"/>
<evidence type="ECO:0000313" key="3">
    <source>
        <dbReference type="Proteomes" id="UP000321577"/>
    </source>
</evidence>
<feature type="region of interest" description="Disordered" evidence="1">
    <location>
        <begin position="130"/>
        <end position="155"/>
    </location>
</feature>
<dbReference type="PANTHER" id="PTHR43737">
    <property type="entry name" value="BLL7424 PROTEIN"/>
    <property type="match status" value="1"/>
</dbReference>